<dbReference type="InterPro" id="IPR001818">
    <property type="entry name" value="Pept_M10_metallopeptidase"/>
</dbReference>
<evidence type="ECO:0000256" key="5">
    <source>
        <dbReference type="SAM" id="SignalP"/>
    </source>
</evidence>
<evidence type="ECO:0000313" key="7">
    <source>
        <dbReference type="EMBL" id="GAA2118971.1"/>
    </source>
</evidence>
<reference evidence="8" key="1">
    <citation type="journal article" date="2019" name="Int. J. Syst. Evol. Microbiol.">
        <title>The Global Catalogue of Microorganisms (GCM) 10K type strain sequencing project: providing services to taxonomists for standard genome sequencing and annotation.</title>
        <authorList>
            <consortium name="The Broad Institute Genomics Platform"/>
            <consortium name="The Broad Institute Genome Sequencing Center for Infectious Disease"/>
            <person name="Wu L."/>
            <person name="Ma J."/>
        </authorList>
    </citation>
    <scope>NUCLEOTIDE SEQUENCE [LARGE SCALE GENOMIC DNA]</scope>
    <source>
        <strain evidence="8">JCM 16021</strain>
    </source>
</reference>
<feature type="domain" description="Peptidase M10 metallopeptidase" evidence="6">
    <location>
        <begin position="281"/>
        <end position="334"/>
    </location>
</feature>
<dbReference type="Pfam" id="PF00413">
    <property type="entry name" value="Peptidase_M10"/>
    <property type="match status" value="1"/>
</dbReference>
<keyword evidence="3" id="KW-0378">Hydrolase</keyword>
<dbReference type="Proteomes" id="UP001500575">
    <property type="component" value="Unassembled WGS sequence"/>
</dbReference>
<name>A0ABP5JM04_9ACTN</name>
<keyword evidence="8" id="KW-1185">Reference proteome</keyword>
<feature type="chain" id="PRO_5045824744" description="Peptidase M10 metallopeptidase domain-containing protein" evidence="5">
    <location>
        <begin position="22"/>
        <end position="371"/>
    </location>
</feature>
<organism evidence="7 8">
    <name type="scientific">Nocardioides bigeumensis</name>
    <dbReference type="NCBI Taxonomy" id="433657"/>
    <lineage>
        <taxon>Bacteria</taxon>
        <taxon>Bacillati</taxon>
        <taxon>Actinomycetota</taxon>
        <taxon>Actinomycetes</taxon>
        <taxon>Propionibacteriales</taxon>
        <taxon>Nocardioidaceae</taxon>
        <taxon>Nocardioides</taxon>
    </lineage>
</organism>
<dbReference type="EMBL" id="BAAAQQ010000002">
    <property type="protein sequence ID" value="GAA2118971.1"/>
    <property type="molecule type" value="Genomic_DNA"/>
</dbReference>
<evidence type="ECO:0000259" key="6">
    <source>
        <dbReference type="Pfam" id="PF00413"/>
    </source>
</evidence>
<keyword evidence="5" id="KW-0732">Signal</keyword>
<gene>
    <name evidence="7" type="ORF">GCM10009843_11390</name>
</gene>
<keyword evidence="2" id="KW-0479">Metal-binding</keyword>
<dbReference type="InterPro" id="IPR024079">
    <property type="entry name" value="MetalloPept_cat_dom_sf"/>
</dbReference>
<evidence type="ECO:0000313" key="8">
    <source>
        <dbReference type="Proteomes" id="UP001500575"/>
    </source>
</evidence>
<feature type="signal peptide" evidence="5">
    <location>
        <begin position="1"/>
        <end position="21"/>
    </location>
</feature>
<sequence length="371" mass="39394">MATGAAIALSATVLNIAPAQAAPVAAGQTFNTASGAEAASALALGRRKTKLKVKPSATEVPVLTAVTIAGKVNGPKRRVILQLKNAYGWRNVDKDKSNKKGKYELKAPTKWYGKKKMRVVAPPTRAFQGKIKKVSISIDEGYEPLGVRSSWTRIADEKIRYNPCQTIKYAVNPNMLPADGVAVLNEAIFRIELASGLRYKYSGTTNAIPFRTTPGKEQDKKANLAVAWSSPDTDASNLAGGVLARGGITNAKWVAKRRTFKAVKTGLLMDASDQPLYTDRGFVNGAGLGAVHMHELAHAAGLGHTTDTTQIMDAYVSDARPALFGKGDIQGLSKMGLNGGCLSGGRNARVLPGAGPEFTPVDVPYVLGERH</sequence>
<accession>A0ABP5JM04</accession>
<dbReference type="SUPFAM" id="SSF55486">
    <property type="entry name" value="Metalloproteases ('zincins'), catalytic domain"/>
    <property type="match status" value="1"/>
</dbReference>
<proteinExistence type="predicted"/>
<evidence type="ECO:0000256" key="2">
    <source>
        <dbReference type="ARBA" id="ARBA00022723"/>
    </source>
</evidence>
<evidence type="ECO:0000256" key="1">
    <source>
        <dbReference type="ARBA" id="ARBA00022670"/>
    </source>
</evidence>
<evidence type="ECO:0000256" key="4">
    <source>
        <dbReference type="ARBA" id="ARBA00022833"/>
    </source>
</evidence>
<keyword evidence="4" id="KW-0862">Zinc</keyword>
<keyword evidence="1" id="KW-0645">Protease</keyword>
<dbReference type="Gene3D" id="3.40.390.10">
    <property type="entry name" value="Collagenase (Catalytic Domain)"/>
    <property type="match status" value="1"/>
</dbReference>
<protein>
    <recommendedName>
        <fullName evidence="6">Peptidase M10 metallopeptidase domain-containing protein</fullName>
    </recommendedName>
</protein>
<evidence type="ECO:0000256" key="3">
    <source>
        <dbReference type="ARBA" id="ARBA00022801"/>
    </source>
</evidence>
<comment type="caution">
    <text evidence="7">The sequence shown here is derived from an EMBL/GenBank/DDBJ whole genome shotgun (WGS) entry which is preliminary data.</text>
</comment>